<feature type="transmembrane region" description="Helical" evidence="1">
    <location>
        <begin position="16"/>
        <end position="36"/>
    </location>
</feature>
<keyword evidence="1" id="KW-0472">Membrane</keyword>
<accession>A0A8H6HG00</accession>
<evidence type="ECO:0000313" key="3">
    <source>
        <dbReference type="Proteomes" id="UP000521943"/>
    </source>
</evidence>
<keyword evidence="3" id="KW-1185">Reference proteome</keyword>
<reference evidence="2 3" key="1">
    <citation type="submission" date="2020-07" db="EMBL/GenBank/DDBJ databases">
        <title>Comparative genomics of pyrophilous fungi reveals a link between fire events and developmental genes.</title>
        <authorList>
            <consortium name="DOE Joint Genome Institute"/>
            <person name="Steindorff A.S."/>
            <person name="Carver A."/>
            <person name="Calhoun S."/>
            <person name="Stillman K."/>
            <person name="Liu H."/>
            <person name="Lipzen A."/>
            <person name="Pangilinan J."/>
            <person name="Labutti K."/>
            <person name="Bruns T.D."/>
            <person name="Grigoriev I.V."/>
        </authorList>
    </citation>
    <scope>NUCLEOTIDE SEQUENCE [LARGE SCALE GENOMIC DNA]</scope>
    <source>
        <strain evidence="2 3">CBS 144469</strain>
    </source>
</reference>
<sequence length="241" mass="27707">MEVWVESGHSGGERRFLYLPPVLLLLPIPTFDVLPWRLFKLPFFFFRQFIPCSNSFIRSFVMVAYIRLFVRPSPRFSKFAAVTFLSCRSATFQPYTFDLLFSIRRFLSFAKQLCSRDLQHTFLLPSFHAQAWRYDPSFALLVSWPLVDLLMFRSTSDRVLGGCGSRIEIHTRLDGFTSLLLVHIAPWLQHSASRLSSVCAKHGTRRGRTTCPFPLFSSSFVSSAPFARSSRSTEPGTWQNS</sequence>
<dbReference type="Proteomes" id="UP000521943">
    <property type="component" value="Unassembled WGS sequence"/>
</dbReference>
<gene>
    <name evidence="2" type="ORF">DFP72DRAFT_923198</name>
</gene>
<evidence type="ECO:0000256" key="1">
    <source>
        <dbReference type="SAM" id="Phobius"/>
    </source>
</evidence>
<comment type="caution">
    <text evidence="2">The sequence shown here is derived from an EMBL/GenBank/DDBJ whole genome shotgun (WGS) entry which is preliminary data.</text>
</comment>
<keyword evidence="1" id="KW-1133">Transmembrane helix</keyword>
<keyword evidence="1" id="KW-0812">Transmembrane</keyword>
<name>A0A8H6HG00_9AGAR</name>
<protein>
    <recommendedName>
        <fullName evidence="4">Transmembrane protein</fullName>
    </recommendedName>
</protein>
<proteinExistence type="predicted"/>
<organism evidence="2 3">
    <name type="scientific">Ephemerocybe angulata</name>
    <dbReference type="NCBI Taxonomy" id="980116"/>
    <lineage>
        <taxon>Eukaryota</taxon>
        <taxon>Fungi</taxon>
        <taxon>Dikarya</taxon>
        <taxon>Basidiomycota</taxon>
        <taxon>Agaricomycotina</taxon>
        <taxon>Agaricomycetes</taxon>
        <taxon>Agaricomycetidae</taxon>
        <taxon>Agaricales</taxon>
        <taxon>Agaricineae</taxon>
        <taxon>Psathyrellaceae</taxon>
        <taxon>Ephemerocybe</taxon>
    </lineage>
</organism>
<dbReference type="AlphaFoldDB" id="A0A8H6HG00"/>
<dbReference type="EMBL" id="JACGCI010000094">
    <property type="protein sequence ID" value="KAF6746334.1"/>
    <property type="molecule type" value="Genomic_DNA"/>
</dbReference>
<evidence type="ECO:0008006" key="4">
    <source>
        <dbReference type="Google" id="ProtNLM"/>
    </source>
</evidence>
<evidence type="ECO:0000313" key="2">
    <source>
        <dbReference type="EMBL" id="KAF6746334.1"/>
    </source>
</evidence>